<dbReference type="HOGENOM" id="CLU_3288262_0_0_6"/>
<protein>
    <submittedName>
        <fullName evidence="1">Uncharacterized protein</fullName>
    </submittedName>
</protein>
<dbReference type="Proteomes" id="UP000018545">
    <property type="component" value="Chromosome"/>
</dbReference>
<reference evidence="1 2" key="1">
    <citation type="journal article" date="2014" name="Genome Announc.">
        <title>Complete Genome Sequence of Cronobacter sakazakii Strain CMCC 45402.</title>
        <authorList>
            <person name="Zhao Z."/>
            <person name="Wang L."/>
            <person name="Wang B."/>
            <person name="Liang H."/>
            <person name="Ye Q."/>
            <person name="Zeng M."/>
        </authorList>
    </citation>
    <scope>NUCLEOTIDE SEQUENCE [LARGE SCALE GENOMIC DNA]</scope>
    <source>
        <strain evidence="2">45402</strain>
    </source>
</reference>
<evidence type="ECO:0000313" key="2">
    <source>
        <dbReference type="Proteomes" id="UP000018545"/>
    </source>
</evidence>
<accession>V5U1T4</accession>
<dbReference type="AlphaFoldDB" id="V5U1T4"/>
<organism evidence="1 2">
    <name type="scientific">Cronobacter malonaticus</name>
    <dbReference type="NCBI Taxonomy" id="413503"/>
    <lineage>
        <taxon>Bacteria</taxon>
        <taxon>Pseudomonadati</taxon>
        <taxon>Pseudomonadota</taxon>
        <taxon>Gammaproteobacteria</taxon>
        <taxon>Enterobacterales</taxon>
        <taxon>Enterobacteriaceae</taxon>
        <taxon>Cronobacter</taxon>
    </lineage>
</organism>
<evidence type="ECO:0000313" key="1">
    <source>
        <dbReference type="EMBL" id="AHB71082.1"/>
    </source>
</evidence>
<proteinExistence type="predicted"/>
<name>V5U1T4_9ENTR</name>
<gene>
    <name evidence="1" type="ORF">P262_03800</name>
</gene>
<dbReference type="EMBL" id="CP006731">
    <property type="protein sequence ID" value="AHB71082.1"/>
    <property type="molecule type" value="Genomic_DNA"/>
</dbReference>
<sequence length="40" mass="4656">MHLIFALDKQRAVSLLPSDFLFMRKNRPAGNNGGRLFYFL</sequence>
<dbReference type="KEGG" id="csi:P262_03800"/>